<gene>
    <name evidence="1" type="ORF">A1OE_1238</name>
</gene>
<reference evidence="1 2" key="1">
    <citation type="journal article" date="2012" name="Proc. Natl. Acad. Sci. U.S.A.">
        <title>Genome streamlining and chemical defense in a coral reef symbiosis.</title>
        <authorList>
            <person name="Kwan J.C."/>
            <person name="Donia M.S."/>
            <person name="Han A.W."/>
            <person name="Hirose E."/>
            <person name="Haygood M.G."/>
            <person name="Schmidt E.W."/>
        </authorList>
    </citation>
    <scope>NUCLEOTIDE SEQUENCE [LARGE SCALE GENOMIC DNA]</scope>
    <source>
        <strain evidence="1 2">L2</strain>
    </source>
</reference>
<dbReference type="KEGG" id="thal:A1OE_1238"/>
<evidence type="ECO:0000313" key="2">
    <source>
        <dbReference type="Proteomes" id="UP000010077"/>
    </source>
</evidence>
<protein>
    <submittedName>
        <fullName evidence="1">Uncharacterized protein</fullName>
    </submittedName>
</protein>
<dbReference type="HOGENOM" id="CLU_3181451_0_0_5"/>
<organism evidence="1 2">
    <name type="scientific">Candidatus Endolissoclinum faulkneri L2</name>
    <dbReference type="NCBI Taxonomy" id="1193729"/>
    <lineage>
        <taxon>Bacteria</taxon>
        <taxon>Pseudomonadati</taxon>
        <taxon>Pseudomonadota</taxon>
        <taxon>Alphaproteobacteria</taxon>
        <taxon>Rhodospirillales</taxon>
        <taxon>Rhodospirillaceae</taxon>
        <taxon>Candidatus Endolissoclinum</taxon>
    </lineage>
</organism>
<sequence>MLNNTNEYEKKNRLCYTLITKIKIGRSLYIKAIEIFYLSQCKKCIK</sequence>
<dbReference type="Proteomes" id="UP000010077">
    <property type="component" value="Chromosome"/>
</dbReference>
<dbReference type="EMBL" id="CP003539">
    <property type="protein sequence ID" value="AFX99412.1"/>
    <property type="molecule type" value="Genomic_DNA"/>
</dbReference>
<dbReference type="AlphaFoldDB" id="K7YPG6"/>
<evidence type="ECO:0000313" key="1">
    <source>
        <dbReference type="EMBL" id="AFX99412.1"/>
    </source>
</evidence>
<accession>K7YPG6</accession>
<name>K7YPG6_9PROT</name>
<proteinExistence type="predicted"/>
<keyword evidence="2" id="KW-1185">Reference proteome</keyword>